<reference evidence="1" key="1">
    <citation type="journal article" date="2023" name="G3 (Bethesda)">
        <title>A reference genome for the long-term kleptoplast-retaining sea slug Elysia crispata morphotype clarki.</title>
        <authorList>
            <person name="Eastman K.E."/>
            <person name="Pendleton A.L."/>
            <person name="Shaikh M.A."/>
            <person name="Suttiyut T."/>
            <person name="Ogas R."/>
            <person name="Tomko P."/>
            <person name="Gavelis G."/>
            <person name="Widhalm J.R."/>
            <person name="Wisecaver J.H."/>
        </authorList>
    </citation>
    <scope>NUCLEOTIDE SEQUENCE</scope>
    <source>
        <strain evidence="1">ECLA1</strain>
    </source>
</reference>
<evidence type="ECO:0000313" key="1">
    <source>
        <dbReference type="EMBL" id="KAK3800218.1"/>
    </source>
</evidence>
<dbReference type="AlphaFoldDB" id="A0AAE1EBT3"/>
<proteinExistence type="predicted"/>
<organism evidence="1 2">
    <name type="scientific">Elysia crispata</name>
    <name type="common">lettuce slug</name>
    <dbReference type="NCBI Taxonomy" id="231223"/>
    <lineage>
        <taxon>Eukaryota</taxon>
        <taxon>Metazoa</taxon>
        <taxon>Spiralia</taxon>
        <taxon>Lophotrochozoa</taxon>
        <taxon>Mollusca</taxon>
        <taxon>Gastropoda</taxon>
        <taxon>Heterobranchia</taxon>
        <taxon>Euthyneura</taxon>
        <taxon>Panpulmonata</taxon>
        <taxon>Sacoglossa</taxon>
        <taxon>Placobranchoidea</taxon>
        <taxon>Plakobranchidae</taxon>
        <taxon>Elysia</taxon>
    </lineage>
</organism>
<dbReference type="Proteomes" id="UP001283361">
    <property type="component" value="Unassembled WGS sequence"/>
</dbReference>
<dbReference type="EMBL" id="JAWDGP010000480">
    <property type="protein sequence ID" value="KAK3800218.1"/>
    <property type="molecule type" value="Genomic_DNA"/>
</dbReference>
<name>A0AAE1EBT3_9GAST</name>
<sequence length="85" mass="9196">MAVILLPHQGCVLTQSPSGNYCSEFITVLGRGEVSHHPITIWNYMAASLLSHLGVCIKNRFANLKLGMGFFASSQLIARCASTQS</sequence>
<gene>
    <name evidence="1" type="ORF">RRG08_064250</name>
</gene>
<evidence type="ECO:0000313" key="2">
    <source>
        <dbReference type="Proteomes" id="UP001283361"/>
    </source>
</evidence>
<accession>A0AAE1EBT3</accession>
<protein>
    <submittedName>
        <fullName evidence="1">Uncharacterized protein</fullName>
    </submittedName>
</protein>
<keyword evidence="2" id="KW-1185">Reference proteome</keyword>
<comment type="caution">
    <text evidence="1">The sequence shown here is derived from an EMBL/GenBank/DDBJ whole genome shotgun (WGS) entry which is preliminary data.</text>
</comment>